<gene>
    <name evidence="1" type="ORF">MSG28_008815</name>
</gene>
<protein>
    <submittedName>
        <fullName evidence="1">Uncharacterized protein</fullName>
    </submittedName>
</protein>
<dbReference type="EMBL" id="CM046114">
    <property type="protein sequence ID" value="KAI8420282.1"/>
    <property type="molecule type" value="Genomic_DNA"/>
</dbReference>
<reference evidence="1 2" key="1">
    <citation type="journal article" date="2022" name="Genome Biol. Evol.">
        <title>The Spruce Budworm Genome: Reconstructing the Evolutionary History of Antifreeze Proteins.</title>
        <authorList>
            <person name="Beliveau C."/>
            <person name="Gagne P."/>
            <person name="Picq S."/>
            <person name="Vernygora O."/>
            <person name="Keeling C.I."/>
            <person name="Pinkney K."/>
            <person name="Doucet D."/>
            <person name="Wen F."/>
            <person name="Johnston J.S."/>
            <person name="Maaroufi H."/>
            <person name="Boyle B."/>
            <person name="Laroche J."/>
            <person name="Dewar K."/>
            <person name="Juretic N."/>
            <person name="Blackburn G."/>
            <person name="Nisole A."/>
            <person name="Brunet B."/>
            <person name="Brandao M."/>
            <person name="Lumley L."/>
            <person name="Duan J."/>
            <person name="Quan G."/>
            <person name="Lucarotti C.J."/>
            <person name="Roe A.D."/>
            <person name="Sperling F.A.H."/>
            <person name="Levesque R.C."/>
            <person name="Cusson M."/>
        </authorList>
    </citation>
    <scope>NUCLEOTIDE SEQUENCE [LARGE SCALE GENOMIC DNA]</scope>
    <source>
        <strain evidence="1">Glfc:IPQL:Cfum</strain>
    </source>
</reference>
<sequence length="905" mass="101105">MEFFEKAHVVKSKHNSEDKMKKQFKQMLYGYKQQDNKLIKNAANVEKEQEDSTSVSGYSDLNLTVSSTESTSTRQRISLIDPNRTLNDTFGNESHKSQLLDSILDDDVIMPESSDASLSDVKDDIQSLSADTSLDIEEGRGSDESDDHFSVTSTSLDPSSDIESSESEPFDHDGKLASKILEKLKLNDKSNKKVSKKRKRKLEKEDEEPCHGPEGFSQIESDCSSSEVDREYETSMSYSNVLSPSFVSVNASDMPNQDLSEILGDYKHPTIRNLPSESLNVFANNQSGIFATTDLDDSKVDQEFNSLLPEMGSELSIVDLDDSTDMPVDESTSCYDDTVQSNQTFQRETSTESIDTKFVSPIQVYYGKSCVIIVLKHPTEIYVHGKVRVTRLGGVVEIGGYTLQDKTYNLYAPNHNCAQYLRTVEHGNGFYGLFGKLTGSGISVAAAEEIVTTLGDHDSVVQLQPLRDRVAQFVENNCTANLFTKTSKNVDSCFQKASELLGCSLYLMKPWKSFEENLCWNQVLKYGYKNQSRGITCGGKGSGKSSFLRYYVNKLLAAGPVLVIDLDPGQCEFTVAGNVSATIVTEPLLGPSFTHLKKPERMLNIGIINTMDNTRRYANAVKEIIAYCYSEERLRALPWIVNTMGMCNALGQQFMTLITLLVQPTFMLQMDSKNPKKRFEHYLDSSTVLRLYSQYQRSYLFSSITPPEVLDYAFVVSSADSAIKNNFSMTPKDERYLNFLAYFGSMLDTYTCPTDCLLDVVPYEVDLRNLYIAVNVRINRESITRVINGKIVALCKHRGDNADKMFTLADKPLQCYGYGLIRGIDAEKGCVYVATVEAPGDADTLLYADWAPEPPGAARLPAGTSVPYRAPHEAQLRQLMTAPRRRYNPIQLLKTSRIPKVKASS</sequence>
<accession>A0ACC0J852</accession>
<evidence type="ECO:0000313" key="2">
    <source>
        <dbReference type="Proteomes" id="UP001064048"/>
    </source>
</evidence>
<name>A0ACC0J852_CHOFU</name>
<proteinExistence type="predicted"/>
<keyword evidence="2" id="KW-1185">Reference proteome</keyword>
<evidence type="ECO:0000313" key="1">
    <source>
        <dbReference type="EMBL" id="KAI8420282.1"/>
    </source>
</evidence>
<comment type="caution">
    <text evidence="1">The sequence shown here is derived from an EMBL/GenBank/DDBJ whole genome shotgun (WGS) entry which is preliminary data.</text>
</comment>
<organism evidence="1 2">
    <name type="scientific">Choristoneura fumiferana</name>
    <name type="common">Spruce budworm moth</name>
    <name type="synonym">Archips fumiferana</name>
    <dbReference type="NCBI Taxonomy" id="7141"/>
    <lineage>
        <taxon>Eukaryota</taxon>
        <taxon>Metazoa</taxon>
        <taxon>Ecdysozoa</taxon>
        <taxon>Arthropoda</taxon>
        <taxon>Hexapoda</taxon>
        <taxon>Insecta</taxon>
        <taxon>Pterygota</taxon>
        <taxon>Neoptera</taxon>
        <taxon>Endopterygota</taxon>
        <taxon>Lepidoptera</taxon>
        <taxon>Glossata</taxon>
        <taxon>Ditrysia</taxon>
        <taxon>Tortricoidea</taxon>
        <taxon>Tortricidae</taxon>
        <taxon>Tortricinae</taxon>
        <taxon>Choristoneura</taxon>
    </lineage>
</organism>
<dbReference type="Proteomes" id="UP001064048">
    <property type="component" value="Chromosome 14"/>
</dbReference>